<proteinExistence type="predicted"/>
<evidence type="ECO:0000313" key="2">
    <source>
        <dbReference type="EMBL" id="MFD0781768.1"/>
    </source>
</evidence>
<evidence type="ECO:0000313" key="3">
    <source>
        <dbReference type="Proteomes" id="UP001597042"/>
    </source>
</evidence>
<feature type="transmembrane region" description="Helical" evidence="1">
    <location>
        <begin position="236"/>
        <end position="259"/>
    </location>
</feature>
<keyword evidence="1" id="KW-1133">Transmembrane helix</keyword>
<dbReference type="Proteomes" id="UP001597042">
    <property type="component" value="Unassembled WGS sequence"/>
</dbReference>
<keyword evidence="1" id="KW-0472">Membrane</keyword>
<feature type="transmembrane region" description="Helical" evidence="1">
    <location>
        <begin position="97"/>
        <end position="118"/>
    </location>
</feature>
<keyword evidence="1" id="KW-0812">Transmembrane</keyword>
<dbReference type="EMBL" id="JBHTIM010000001">
    <property type="protein sequence ID" value="MFD0781768.1"/>
    <property type="molecule type" value="Genomic_DNA"/>
</dbReference>
<sequence>MDGSIHIPFEVFNALLLALFAVVPIVALVITANPEWGDARVAQLSLRARLPLGQDTTRRSLRQRSRALLRANMWGLLATMLVFGSITFLTPLGTSPFMGWFLALAILFVVVTGCSAIVTTRERLFSPAPAAPRVARAQTLTVREYVGRWRAALPIVLLVCAAILGVAAGIAIILGAIPRSYAPWLAATGALAVAATVAGWAIERRILAQPQPASDTLELAWDDLFRTDALATLRMGAAMVAWLPVGLATALLVLAAIPFATAESILGLFPWFGIPLLQVIYAIGQNRLAPRLYPDFLRTGPATA</sequence>
<feature type="transmembrane region" description="Helical" evidence="1">
    <location>
        <begin position="12"/>
        <end position="30"/>
    </location>
</feature>
<protein>
    <submittedName>
        <fullName evidence="2">Uncharacterized protein</fullName>
    </submittedName>
</protein>
<feature type="transmembrane region" description="Helical" evidence="1">
    <location>
        <begin position="151"/>
        <end position="175"/>
    </location>
</feature>
<organism evidence="2 3">
    <name type="scientific">Microbacterium koreense</name>
    <dbReference type="NCBI Taxonomy" id="323761"/>
    <lineage>
        <taxon>Bacteria</taxon>
        <taxon>Bacillati</taxon>
        <taxon>Actinomycetota</taxon>
        <taxon>Actinomycetes</taxon>
        <taxon>Micrococcales</taxon>
        <taxon>Microbacteriaceae</taxon>
        <taxon>Microbacterium</taxon>
    </lineage>
</organism>
<evidence type="ECO:0000256" key="1">
    <source>
        <dbReference type="SAM" id="Phobius"/>
    </source>
</evidence>
<keyword evidence="3" id="KW-1185">Reference proteome</keyword>
<comment type="caution">
    <text evidence="2">The sequence shown here is derived from an EMBL/GenBank/DDBJ whole genome shotgun (WGS) entry which is preliminary data.</text>
</comment>
<name>A0ABW2ZTJ8_9MICO</name>
<feature type="transmembrane region" description="Helical" evidence="1">
    <location>
        <begin position="181"/>
        <end position="202"/>
    </location>
</feature>
<dbReference type="RefSeq" id="WP_378749382.1">
    <property type="nucleotide sequence ID" value="NZ_JBHSSV010000001.1"/>
</dbReference>
<reference evidence="3" key="1">
    <citation type="journal article" date="2019" name="Int. J. Syst. Evol. Microbiol.">
        <title>The Global Catalogue of Microorganisms (GCM) 10K type strain sequencing project: providing services to taxonomists for standard genome sequencing and annotation.</title>
        <authorList>
            <consortium name="The Broad Institute Genomics Platform"/>
            <consortium name="The Broad Institute Genome Sequencing Center for Infectious Disease"/>
            <person name="Wu L."/>
            <person name="Ma J."/>
        </authorList>
    </citation>
    <scope>NUCLEOTIDE SEQUENCE [LARGE SCALE GENOMIC DNA]</scope>
    <source>
        <strain evidence="3">CCUG 50754</strain>
    </source>
</reference>
<accession>A0ABW2ZTJ8</accession>
<gene>
    <name evidence="2" type="ORF">ACFQZV_10735</name>
</gene>
<feature type="transmembrane region" description="Helical" evidence="1">
    <location>
        <begin position="265"/>
        <end position="284"/>
    </location>
</feature>
<feature type="transmembrane region" description="Helical" evidence="1">
    <location>
        <begin position="67"/>
        <end position="91"/>
    </location>
</feature>